<evidence type="ECO:0000256" key="1">
    <source>
        <dbReference type="SAM" id="MobiDB-lite"/>
    </source>
</evidence>
<sequence>MPYSSNRVDIMRLSPRKGRMNEIAASEAMGDVGNGDPSQSNNADMIPNRGRTILLLSFFMLFHVQFNKRRASSSLFDEIPRTKPRMGVIQSAATNWLSMDSMMKAKPLAMRETNSGFSEPTLPPETRIPALVAPTIPSTDAQPKRTKKQRSTSPYQNEHKKVVTVVAQLNGELGNQMHKIANAVCVQRHIERKLQLPTELKLRAQDNAKWERSMKNMKEAFPSTRPLNFRAGNTPLFDQVRQIQEDWIQSLVANKKVNLTGIGDPKVMNRMKSSGWQPTQEILRLLNQTWYMDRPMAPGGNTEFSIPHIYSDAFTSRYCFEKMLTEIRDFFAIDEYRICKQKPQPDESVLHLRNFLVEMGKAGRDLGFEELSPEKTATEIFANYTPGDKVAIVSRFQTNTDKYIKALKEIRGIDARYIKGQTGNQDFCFLLKSRKDIIGQRVSTFATWAGLLGRPERLRLYSVDSKYTRAKKRSFYKAKWDHPELKKVIVYENYKA</sequence>
<name>A0AAD2FQ95_9STRA</name>
<gene>
    <name evidence="2" type="ORF">CYCCA115_LOCUS11846</name>
</gene>
<feature type="region of interest" description="Disordered" evidence="1">
    <location>
        <begin position="113"/>
        <end position="157"/>
    </location>
</feature>
<comment type="caution">
    <text evidence="2">The sequence shown here is derived from an EMBL/GenBank/DDBJ whole genome shotgun (WGS) entry which is preliminary data.</text>
</comment>
<dbReference type="AlphaFoldDB" id="A0AAD2FQ95"/>
<evidence type="ECO:0000313" key="2">
    <source>
        <dbReference type="EMBL" id="CAJ1948941.1"/>
    </source>
</evidence>
<dbReference type="Proteomes" id="UP001295423">
    <property type="component" value="Unassembled WGS sequence"/>
</dbReference>
<organism evidence="2 3">
    <name type="scientific">Cylindrotheca closterium</name>
    <dbReference type="NCBI Taxonomy" id="2856"/>
    <lineage>
        <taxon>Eukaryota</taxon>
        <taxon>Sar</taxon>
        <taxon>Stramenopiles</taxon>
        <taxon>Ochrophyta</taxon>
        <taxon>Bacillariophyta</taxon>
        <taxon>Bacillariophyceae</taxon>
        <taxon>Bacillariophycidae</taxon>
        <taxon>Bacillariales</taxon>
        <taxon>Bacillariaceae</taxon>
        <taxon>Cylindrotheca</taxon>
    </lineage>
</organism>
<proteinExistence type="predicted"/>
<accession>A0AAD2FQ95</accession>
<evidence type="ECO:0000313" key="3">
    <source>
        <dbReference type="Proteomes" id="UP001295423"/>
    </source>
</evidence>
<protein>
    <submittedName>
        <fullName evidence="2">Uncharacterized protein</fullName>
    </submittedName>
</protein>
<reference evidence="2" key="1">
    <citation type="submission" date="2023-08" db="EMBL/GenBank/DDBJ databases">
        <authorList>
            <person name="Audoor S."/>
            <person name="Bilcke G."/>
        </authorList>
    </citation>
    <scope>NUCLEOTIDE SEQUENCE</scope>
</reference>
<keyword evidence="3" id="KW-1185">Reference proteome</keyword>
<dbReference type="EMBL" id="CAKOGP040001758">
    <property type="protein sequence ID" value="CAJ1948941.1"/>
    <property type="molecule type" value="Genomic_DNA"/>
</dbReference>